<sequence>MRRLHNQEVSLPGGVNPGGVTTRRCHYQEVSTQEVSLPGGVTTRRCHYQEVSQPGGVTTRRCHYQEVSQPGGVTTRRCHYQEVSLPGGVTTRRCHYQEVSQPGGVTTRRCHYQEVSTQEVSLPGGVTTRRCHYQVIVVSCLLKMNLKSEPTSATANQSPPQRQPIRAPLSDSESEAAWRGQTAGLPEDLKEDYSMSWVGVLWSHRSVLLVLLAPLLLLPLPLLLRTKVAECGFVLILMALFWALEPLPLAMTAMLPAALFPLFGIMTSAEVAGEYFKDFHFLLVGVICLAAAIEKWGLHRRIALKLITLVGVNPAWLMLGFMSGCAFLSMWVHNTSAVTMVMPIVEAVIQQVLKVGDEEGAGLTGVHNPALQLDETDEKKKEPENEGAEPETPAAPEQPSTHIQIVWSRCDPVVCLQVCDPCEASSRRQQNVCRALCLGIAYSSNIGGIATLPGTSPNLIFSQYISQIYPECNSINFGNWLLLCLPISIIMLLLSWLWLHWLFIGSEFLWRCEGETPEKEKRSAKLIQEEYSALGPMSPQEMVTLVLFVLLALLWLTREPGFIPGWASLFPKSYAGFTSDSTMALLVGLLLFIIPANRPTHTYRSLISWEDFQRCMPWEVVLLVGGGFALAEGTRVSGLSSWMSQLLVPLGDLLPVLATVFIACLIVTTVTEVASNAATISIFLPILSSLAEALHINPLYLLIPATLCTSFSFLLPVSNPANAVVYSYGHLTTADMVKAGLGLNVIGLLAVLLAVTTWAVPLFSLHSFPDWENQENQNQESQNQENQNQENQGSQNQEKQEKQENQNQEKQENI</sequence>
<feature type="transmembrane region" description="Helical" evidence="9">
    <location>
        <begin position="699"/>
        <end position="719"/>
    </location>
</feature>
<feature type="compositionally biased region" description="Basic and acidic residues" evidence="8">
    <location>
        <begin position="798"/>
        <end position="814"/>
    </location>
</feature>
<evidence type="ECO:0000313" key="11">
    <source>
        <dbReference type="Proteomes" id="UP001174136"/>
    </source>
</evidence>
<evidence type="ECO:0000256" key="8">
    <source>
        <dbReference type="SAM" id="MobiDB-lite"/>
    </source>
</evidence>
<keyword evidence="7" id="KW-0406">Ion transport</keyword>
<dbReference type="PANTHER" id="PTHR10283:SF65">
    <property type="entry name" value="SOLUTE CARRIER FAMILY 13 MEMBER 1"/>
    <property type="match status" value="1"/>
</dbReference>
<keyword evidence="11" id="KW-1185">Reference proteome</keyword>
<feature type="region of interest" description="Disordered" evidence="8">
    <location>
        <begin position="363"/>
        <end position="399"/>
    </location>
</feature>
<evidence type="ECO:0000313" key="10">
    <source>
        <dbReference type="EMBL" id="KAK0141820.1"/>
    </source>
</evidence>
<dbReference type="GO" id="GO:0005886">
    <property type="term" value="C:plasma membrane"/>
    <property type="evidence" value="ECO:0007669"/>
    <property type="project" value="TreeGrafter"/>
</dbReference>
<feature type="transmembrane region" description="Helical" evidence="9">
    <location>
        <begin position="739"/>
        <end position="760"/>
    </location>
</feature>
<keyword evidence="4 9" id="KW-0812">Transmembrane</keyword>
<protein>
    <submittedName>
        <fullName evidence="10">Solute carrier family 13 member 1</fullName>
    </submittedName>
</protein>
<comment type="similarity">
    <text evidence="2">Belongs to the SLC13A/DASS transporter (TC 2.A.47) family. NADC subfamily.</text>
</comment>
<keyword evidence="3" id="KW-0813">Transport</keyword>
<evidence type="ECO:0000256" key="7">
    <source>
        <dbReference type="ARBA" id="ARBA00023201"/>
    </source>
</evidence>
<keyword evidence="7" id="KW-0739">Sodium transport</keyword>
<feature type="transmembrane region" description="Helical" evidence="9">
    <location>
        <begin position="279"/>
        <end position="298"/>
    </location>
</feature>
<proteinExistence type="inferred from homology"/>
<feature type="transmembrane region" description="Helical" evidence="9">
    <location>
        <begin position="531"/>
        <end position="554"/>
    </location>
</feature>
<feature type="transmembrane region" description="Helical" evidence="9">
    <location>
        <begin position="310"/>
        <end position="332"/>
    </location>
</feature>
<dbReference type="InterPro" id="IPR031312">
    <property type="entry name" value="Na/sul_symport_CS"/>
</dbReference>
<dbReference type="PANTHER" id="PTHR10283">
    <property type="entry name" value="SOLUTE CARRIER FAMILY 13 MEMBER"/>
    <property type="match status" value="1"/>
</dbReference>
<accession>A0AA47MKM1</accession>
<feature type="region of interest" description="Disordered" evidence="8">
    <location>
        <begin position="150"/>
        <end position="173"/>
    </location>
</feature>
<evidence type="ECO:0000256" key="2">
    <source>
        <dbReference type="ARBA" id="ARBA00006772"/>
    </source>
</evidence>
<keyword evidence="6 9" id="KW-0472">Membrane</keyword>
<feature type="transmembrane region" description="Helical" evidence="9">
    <location>
        <begin position="231"/>
        <end position="259"/>
    </location>
</feature>
<evidence type="ECO:0000256" key="6">
    <source>
        <dbReference type="ARBA" id="ARBA00023136"/>
    </source>
</evidence>
<dbReference type="CDD" id="cd01115">
    <property type="entry name" value="SLC13_permease"/>
    <property type="match status" value="1"/>
</dbReference>
<dbReference type="GO" id="GO:0015382">
    <property type="term" value="F:sodium:sulfate symporter activity"/>
    <property type="evidence" value="ECO:0007669"/>
    <property type="project" value="TreeGrafter"/>
</dbReference>
<feature type="compositionally biased region" description="Low complexity" evidence="8">
    <location>
        <begin position="390"/>
        <end position="399"/>
    </location>
</feature>
<evidence type="ECO:0000256" key="4">
    <source>
        <dbReference type="ARBA" id="ARBA00022692"/>
    </source>
</evidence>
<gene>
    <name evidence="10" type="primary">Slc13a1</name>
    <name evidence="10" type="ORF">N1851_020503</name>
</gene>
<feature type="transmembrane region" description="Helical" evidence="9">
    <location>
        <begin position="206"/>
        <end position="224"/>
    </location>
</feature>
<dbReference type="InterPro" id="IPR001898">
    <property type="entry name" value="SLC13A/DASS"/>
</dbReference>
<dbReference type="PROSITE" id="PS01271">
    <property type="entry name" value="NA_SULFATE"/>
    <property type="match status" value="1"/>
</dbReference>
<feature type="transmembrane region" description="Helical" evidence="9">
    <location>
        <begin position="480"/>
        <end position="510"/>
    </location>
</feature>
<dbReference type="Pfam" id="PF00939">
    <property type="entry name" value="Na_sulph_symp"/>
    <property type="match status" value="1"/>
</dbReference>
<keyword evidence="7" id="KW-0915">Sodium</keyword>
<reference evidence="10" key="1">
    <citation type="journal article" date="2023" name="Front. Mar. Sci.">
        <title>A new Merluccius polli reference genome to investigate the effects of global change in West African waters.</title>
        <authorList>
            <person name="Mateo J.L."/>
            <person name="Blanco-Fernandez C."/>
            <person name="Garcia-Vazquez E."/>
            <person name="Machado-Schiaffino G."/>
        </authorList>
    </citation>
    <scope>NUCLEOTIDE SEQUENCE</scope>
    <source>
        <strain evidence="10">C29</strain>
        <tissue evidence="10">Fin</tissue>
    </source>
</reference>
<comment type="subcellular location">
    <subcellularLocation>
        <location evidence="1">Membrane</location>
        <topology evidence="1">Multi-pass membrane protein</topology>
    </subcellularLocation>
</comment>
<feature type="transmembrane region" description="Helical" evidence="9">
    <location>
        <begin position="654"/>
        <end position="687"/>
    </location>
</feature>
<dbReference type="AlphaFoldDB" id="A0AA47MKM1"/>
<evidence type="ECO:0000256" key="3">
    <source>
        <dbReference type="ARBA" id="ARBA00022448"/>
    </source>
</evidence>
<comment type="caution">
    <text evidence="10">The sequence shown here is derived from an EMBL/GenBank/DDBJ whole genome shotgun (WGS) entry which is preliminary data.</text>
</comment>
<dbReference type="Proteomes" id="UP001174136">
    <property type="component" value="Unassembled WGS sequence"/>
</dbReference>
<evidence type="ECO:0000256" key="5">
    <source>
        <dbReference type="ARBA" id="ARBA00022989"/>
    </source>
</evidence>
<dbReference type="EMBL" id="JAOPHQ010003732">
    <property type="protein sequence ID" value="KAK0141820.1"/>
    <property type="molecule type" value="Genomic_DNA"/>
</dbReference>
<name>A0AA47MKM1_MERPO</name>
<organism evidence="10 11">
    <name type="scientific">Merluccius polli</name>
    <name type="common">Benguela hake</name>
    <name type="synonym">Merluccius cadenati</name>
    <dbReference type="NCBI Taxonomy" id="89951"/>
    <lineage>
        <taxon>Eukaryota</taxon>
        <taxon>Metazoa</taxon>
        <taxon>Chordata</taxon>
        <taxon>Craniata</taxon>
        <taxon>Vertebrata</taxon>
        <taxon>Euteleostomi</taxon>
        <taxon>Actinopterygii</taxon>
        <taxon>Neopterygii</taxon>
        <taxon>Teleostei</taxon>
        <taxon>Neoteleostei</taxon>
        <taxon>Acanthomorphata</taxon>
        <taxon>Zeiogadaria</taxon>
        <taxon>Gadariae</taxon>
        <taxon>Gadiformes</taxon>
        <taxon>Gadoidei</taxon>
        <taxon>Merlucciidae</taxon>
        <taxon>Merluccius</taxon>
    </lineage>
</organism>
<feature type="region of interest" description="Disordered" evidence="8">
    <location>
        <begin position="773"/>
        <end position="814"/>
    </location>
</feature>
<keyword evidence="5 9" id="KW-1133">Transmembrane helix</keyword>
<evidence type="ECO:0000256" key="1">
    <source>
        <dbReference type="ARBA" id="ARBA00004141"/>
    </source>
</evidence>
<evidence type="ECO:0000256" key="9">
    <source>
        <dbReference type="SAM" id="Phobius"/>
    </source>
</evidence>
<feature type="compositionally biased region" description="Polar residues" evidence="8">
    <location>
        <begin position="150"/>
        <end position="160"/>
    </location>
</feature>
<feature type="transmembrane region" description="Helical" evidence="9">
    <location>
        <begin position="574"/>
        <end position="594"/>
    </location>
</feature>
<feature type="transmembrane region" description="Helical" evidence="9">
    <location>
        <begin position="615"/>
        <end position="634"/>
    </location>
</feature>
<feature type="compositionally biased region" description="Low complexity" evidence="8">
    <location>
        <begin position="774"/>
        <end position="797"/>
    </location>
</feature>